<dbReference type="EMBL" id="LCCZ01000005">
    <property type="protein sequence ID" value="KKS44506.1"/>
    <property type="molecule type" value="Genomic_DNA"/>
</dbReference>
<evidence type="ECO:0000313" key="1">
    <source>
        <dbReference type="EMBL" id="KKS44506.1"/>
    </source>
</evidence>
<evidence type="ECO:0000313" key="2">
    <source>
        <dbReference type="Proteomes" id="UP000034875"/>
    </source>
</evidence>
<protein>
    <submittedName>
        <fullName evidence="1">Uncharacterized protein</fullName>
    </submittedName>
</protein>
<accession>A0A0G1BDQ6</accession>
<name>A0A0G1BDQ6_9BACT</name>
<proteinExistence type="predicted"/>
<sequence>MISSIALAPFASSLLPELNEGAASKFGKTWQAINELRQSLAYEAPSHLLLIAPQTQRHNYPCGLAQNETYMVGLQKLGGAELPEKIKGDLAAAHRLKEKLESLNMLSLETRELSLLENIGLHLFWPTVKKMRLMPLVIRPTAGAKLYTWGHLVGNALADLAEKIAVLGLIELSFPAGYMLKNLAAKCDQKIIEALKTNEPKKIIRSLTLEYGAVKDGSREVVLFMMGLTQNLPGRWEILSNETIAGQRTITARWLWRN</sequence>
<reference evidence="1 2" key="1">
    <citation type="journal article" date="2015" name="Nature">
        <title>rRNA introns, odd ribosomes, and small enigmatic genomes across a large radiation of phyla.</title>
        <authorList>
            <person name="Brown C.T."/>
            <person name="Hug L.A."/>
            <person name="Thomas B.C."/>
            <person name="Sharon I."/>
            <person name="Castelle C.J."/>
            <person name="Singh A."/>
            <person name="Wilkins M.J."/>
            <person name="Williams K.H."/>
            <person name="Banfield J.F."/>
        </authorList>
    </citation>
    <scope>NUCLEOTIDE SEQUENCE [LARGE SCALE GENOMIC DNA]</scope>
</reference>
<dbReference type="AlphaFoldDB" id="A0A0G1BDQ6"/>
<gene>
    <name evidence="1" type="ORF">UV05_C0005G0008</name>
</gene>
<organism evidence="1 2">
    <name type="scientific">candidate division CPR1 bacterium GW2011_GWA2_42_17</name>
    <dbReference type="NCBI Taxonomy" id="1618341"/>
    <lineage>
        <taxon>Bacteria</taxon>
        <taxon>candidate division CPR1</taxon>
    </lineage>
</organism>
<dbReference type="Gene3D" id="3.40.830.10">
    <property type="entry name" value="LigB-like"/>
    <property type="match status" value="1"/>
</dbReference>
<dbReference type="Proteomes" id="UP000034875">
    <property type="component" value="Unassembled WGS sequence"/>
</dbReference>
<comment type="caution">
    <text evidence="1">The sequence shown here is derived from an EMBL/GenBank/DDBJ whole genome shotgun (WGS) entry which is preliminary data.</text>
</comment>